<feature type="transmembrane region" description="Helical" evidence="6">
    <location>
        <begin position="118"/>
        <end position="139"/>
    </location>
</feature>
<keyword evidence="8" id="KW-1185">Reference proteome</keyword>
<keyword evidence="2" id="KW-1003">Cell membrane</keyword>
<feature type="transmembrane region" description="Helical" evidence="6">
    <location>
        <begin position="151"/>
        <end position="170"/>
    </location>
</feature>
<sequence length="436" mass="48457">MRLWLKAAKKNSDQALSLKANFSWTLVGNVIYAASQWGLVIIVAKFGDPALVGQFALAMALTSPIVIFSNLQLRTVQVTDQLDSYRFVEYLGLRIVTTVIALMAIIIVALFGDYSAETSMVILFVGLAKCFEAISDIYYGLQQQRERMDRIAKSLIIRGISSVVVMFFAMWLTGSVIVGTGLMALLWFILLITYDRMSTKFLIFAENQSKFARKVNIYKVMNQYWSLILLSLPLGIVASLTSLNLNVPRYFIESSLGESELGVFSALAYLMVVQATVVAALGHATLPRMSAYAHDRNLSQFTRILMIDLGIAVGLGVAGFVVSLLFGRDLISFFYQPEYVDFIDVFLILMFASIISNLASVFNFAMLALRYYKVQLPLFLFVLLVVIGTSFYFIPTYGLIGAALTRVSSLVFQLAGSGIVVFYGIRKISKESKSML</sequence>
<evidence type="ECO:0000256" key="3">
    <source>
        <dbReference type="ARBA" id="ARBA00022692"/>
    </source>
</evidence>
<feature type="transmembrane region" description="Helical" evidence="6">
    <location>
        <begin position="305"/>
        <end position="326"/>
    </location>
</feature>
<keyword evidence="3 6" id="KW-0812">Transmembrane</keyword>
<feature type="transmembrane region" description="Helical" evidence="6">
    <location>
        <begin position="400"/>
        <end position="425"/>
    </location>
</feature>
<evidence type="ECO:0000256" key="2">
    <source>
        <dbReference type="ARBA" id="ARBA00022475"/>
    </source>
</evidence>
<evidence type="ECO:0000256" key="1">
    <source>
        <dbReference type="ARBA" id="ARBA00004651"/>
    </source>
</evidence>
<feature type="transmembrane region" description="Helical" evidence="6">
    <location>
        <begin position="21"/>
        <end position="44"/>
    </location>
</feature>
<protein>
    <submittedName>
        <fullName evidence="7">Oligosaccharide flippase family protein</fullName>
    </submittedName>
</protein>
<evidence type="ECO:0000256" key="6">
    <source>
        <dbReference type="SAM" id="Phobius"/>
    </source>
</evidence>
<dbReference type="InterPro" id="IPR002797">
    <property type="entry name" value="Polysacc_synth"/>
</dbReference>
<dbReference type="AlphaFoldDB" id="A0A7S8E7X9"/>
<feature type="transmembrane region" description="Helical" evidence="6">
    <location>
        <begin position="176"/>
        <end position="194"/>
    </location>
</feature>
<feature type="transmembrane region" description="Helical" evidence="6">
    <location>
        <begin position="263"/>
        <end position="284"/>
    </location>
</feature>
<proteinExistence type="predicted"/>
<name>A0A7S8E7X9_9CHLR</name>
<organism evidence="7 8">
    <name type="scientific">Phototrophicus methaneseepsis</name>
    <dbReference type="NCBI Taxonomy" id="2710758"/>
    <lineage>
        <taxon>Bacteria</taxon>
        <taxon>Bacillati</taxon>
        <taxon>Chloroflexota</taxon>
        <taxon>Candidatus Thermofontia</taxon>
        <taxon>Phototrophicales</taxon>
        <taxon>Phototrophicaceae</taxon>
        <taxon>Phototrophicus</taxon>
    </lineage>
</organism>
<feature type="transmembrane region" description="Helical" evidence="6">
    <location>
        <begin position="50"/>
        <end position="71"/>
    </location>
</feature>
<dbReference type="Proteomes" id="UP000594468">
    <property type="component" value="Chromosome"/>
</dbReference>
<reference evidence="7 8" key="1">
    <citation type="submission" date="2020-02" db="EMBL/GenBank/DDBJ databases">
        <authorList>
            <person name="Zheng R.K."/>
            <person name="Sun C.M."/>
        </authorList>
    </citation>
    <scope>NUCLEOTIDE SEQUENCE [LARGE SCALE GENOMIC DNA]</scope>
    <source>
        <strain evidence="8">rifampicinis</strain>
    </source>
</reference>
<keyword evidence="5 6" id="KW-0472">Membrane</keyword>
<accession>A0A7S8E7X9</accession>
<dbReference type="Pfam" id="PF01943">
    <property type="entry name" value="Polysacc_synt"/>
    <property type="match status" value="1"/>
</dbReference>
<evidence type="ECO:0000313" key="7">
    <source>
        <dbReference type="EMBL" id="QPC82038.1"/>
    </source>
</evidence>
<feature type="transmembrane region" description="Helical" evidence="6">
    <location>
        <begin position="224"/>
        <end position="243"/>
    </location>
</feature>
<evidence type="ECO:0000256" key="4">
    <source>
        <dbReference type="ARBA" id="ARBA00022989"/>
    </source>
</evidence>
<comment type="subcellular location">
    <subcellularLocation>
        <location evidence="1">Cell membrane</location>
        <topology evidence="1">Multi-pass membrane protein</topology>
    </subcellularLocation>
</comment>
<keyword evidence="4 6" id="KW-1133">Transmembrane helix</keyword>
<evidence type="ECO:0000256" key="5">
    <source>
        <dbReference type="ARBA" id="ARBA00023136"/>
    </source>
</evidence>
<dbReference type="KEGG" id="pmet:G4Y79_20470"/>
<feature type="transmembrane region" description="Helical" evidence="6">
    <location>
        <begin position="91"/>
        <end position="112"/>
    </location>
</feature>
<feature type="transmembrane region" description="Helical" evidence="6">
    <location>
        <begin position="346"/>
        <end position="369"/>
    </location>
</feature>
<dbReference type="InterPro" id="IPR050833">
    <property type="entry name" value="Poly_Biosynth_Transport"/>
</dbReference>
<gene>
    <name evidence="7" type="ORF">G4Y79_20470</name>
</gene>
<dbReference type="EMBL" id="CP062983">
    <property type="protein sequence ID" value="QPC82038.1"/>
    <property type="molecule type" value="Genomic_DNA"/>
</dbReference>
<dbReference type="GO" id="GO:0005886">
    <property type="term" value="C:plasma membrane"/>
    <property type="evidence" value="ECO:0007669"/>
    <property type="project" value="UniProtKB-SubCell"/>
</dbReference>
<dbReference type="PANTHER" id="PTHR30250:SF11">
    <property type="entry name" value="O-ANTIGEN TRANSPORTER-RELATED"/>
    <property type="match status" value="1"/>
</dbReference>
<feature type="transmembrane region" description="Helical" evidence="6">
    <location>
        <begin position="376"/>
        <end position="394"/>
    </location>
</feature>
<dbReference type="PANTHER" id="PTHR30250">
    <property type="entry name" value="PST FAMILY PREDICTED COLANIC ACID TRANSPORTER"/>
    <property type="match status" value="1"/>
</dbReference>
<dbReference type="RefSeq" id="WP_195170108.1">
    <property type="nucleotide sequence ID" value="NZ_CP062983.1"/>
</dbReference>
<evidence type="ECO:0000313" key="8">
    <source>
        <dbReference type="Proteomes" id="UP000594468"/>
    </source>
</evidence>